<dbReference type="InterPro" id="IPR017853">
    <property type="entry name" value="GH"/>
</dbReference>
<comment type="caution">
    <text evidence="5">The sequence shown here is derived from an EMBL/GenBank/DDBJ whole genome shotgun (WGS) entry which is preliminary data.</text>
</comment>
<feature type="region of interest" description="Disordered" evidence="3">
    <location>
        <begin position="221"/>
        <end position="273"/>
    </location>
</feature>
<dbReference type="SMART" id="SM00642">
    <property type="entry name" value="Aamy"/>
    <property type="match status" value="1"/>
</dbReference>
<protein>
    <submittedName>
        <fullName evidence="5">AglB protein</fullName>
    </submittedName>
</protein>
<dbReference type="SUPFAM" id="SSF51445">
    <property type="entry name" value="(Trans)glycosidases"/>
    <property type="match status" value="1"/>
</dbReference>
<proteinExistence type="predicted"/>
<evidence type="ECO:0000313" key="6">
    <source>
        <dbReference type="Proteomes" id="UP000649617"/>
    </source>
</evidence>
<keyword evidence="2" id="KW-0326">Glycosidase</keyword>
<evidence type="ECO:0000259" key="4">
    <source>
        <dbReference type="SMART" id="SM00642"/>
    </source>
</evidence>
<keyword evidence="6" id="KW-1185">Reference proteome</keyword>
<dbReference type="GO" id="GO:0005975">
    <property type="term" value="P:carbohydrate metabolic process"/>
    <property type="evidence" value="ECO:0007669"/>
    <property type="project" value="InterPro"/>
</dbReference>
<feature type="domain" description="Glycosyl hydrolase family 13 catalytic" evidence="4">
    <location>
        <begin position="322"/>
        <end position="693"/>
    </location>
</feature>
<dbReference type="InterPro" id="IPR006047">
    <property type="entry name" value="GH13_cat_dom"/>
</dbReference>
<evidence type="ECO:0000256" key="1">
    <source>
        <dbReference type="ARBA" id="ARBA00022801"/>
    </source>
</evidence>
<dbReference type="EMBL" id="CAJNIZ010016446">
    <property type="protein sequence ID" value="CAE7385900.1"/>
    <property type="molecule type" value="Genomic_DNA"/>
</dbReference>
<sequence length="811" mass="91125">MEDAKRPVFGAEAERIGTRLDEATDEFLKETKSCRALQIPPGQDQLTAMEYVAYLGINLQLEPELSWVAREMLAAPMPPQAEMKVSKAGVCYFHDLLNDYYTIEHPLTQRYLKVLERQRLDLLCLRTKPSVNGLLFSQPDMLFNKQFRNLQIPCQSCGVMQSTLKCNQCLMSFCQSCADALHKNALGPRFDEVLAHYKAEGYTKKEVESYWDQVCKPAKEKKDTKAKVKDAKAKAAPAAKVEKTAPKAKAAPAPKAQAQPEAKPKAKPKAKAEAKAKALRGAKDAADEVDAPASTRLPRTRAVLKDMKRREKDWRIGAIIYQLFVDRFAPPDDFEAKKKLYPDEATFHGWKELPKGGQLVESAGYYSNELAFWGGDLPSLTSKLDYIDSLGVDVLYLQPITKSYSNHKYDTIDYKKLDSQYGTDADFKTLSNKVHEKGMKLVLDFVFNHCGKRCQMVQDALKDKSSPKRKFFFMGDEYKPHGYKVWGCAPALVEFALEDKELQKHLWDAPDSALATWLSKGADGARLDVASEIGLELLASITRAAHRYKKNSLVIGEVWAYSPHWTQAMDAVMSLHMGVLIYGLAEGDLPGPSAAQHLSRMIADSSMDEVLKCWIVVSNHDMPRLAHRLPDLQARKFAQCLQFTWPGCPLVYYGDELGLEGGEDPHNRAPMPWERNNAQNEMLKHTKMLTQLRKQNRALRIGEYRDLPTMKLMAFIRTTDRVSDVVIVLANPTSEVVKEMVVVPVPGILGHTLFKDQLSGEETRLLGSTLTVDVAPKTVRVYAMANEQGNPSGDQYKRTWGHWASFASVKP</sequence>
<name>A0A812QBC4_SYMPI</name>
<organism evidence="5 6">
    <name type="scientific">Symbiodinium pilosum</name>
    <name type="common">Dinoflagellate</name>
    <dbReference type="NCBI Taxonomy" id="2952"/>
    <lineage>
        <taxon>Eukaryota</taxon>
        <taxon>Sar</taxon>
        <taxon>Alveolata</taxon>
        <taxon>Dinophyceae</taxon>
        <taxon>Suessiales</taxon>
        <taxon>Symbiodiniaceae</taxon>
        <taxon>Symbiodinium</taxon>
    </lineage>
</organism>
<reference evidence="5" key="1">
    <citation type="submission" date="2021-02" db="EMBL/GenBank/DDBJ databases">
        <authorList>
            <person name="Dougan E. K."/>
            <person name="Rhodes N."/>
            <person name="Thang M."/>
            <person name="Chan C."/>
        </authorList>
    </citation>
    <scope>NUCLEOTIDE SEQUENCE</scope>
</reference>
<evidence type="ECO:0000256" key="3">
    <source>
        <dbReference type="SAM" id="MobiDB-lite"/>
    </source>
</evidence>
<keyword evidence="1" id="KW-0378">Hydrolase</keyword>
<evidence type="ECO:0000256" key="2">
    <source>
        <dbReference type="ARBA" id="ARBA00023295"/>
    </source>
</evidence>
<accession>A0A812QBC4</accession>
<dbReference type="PANTHER" id="PTHR10357:SF210">
    <property type="entry name" value="MALTODEXTRIN GLUCOSIDASE"/>
    <property type="match status" value="1"/>
</dbReference>
<dbReference type="PANTHER" id="PTHR10357">
    <property type="entry name" value="ALPHA-AMYLASE FAMILY MEMBER"/>
    <property type="match status" value="1"/>
</dbReference>
<gene>
    <name evidence="5" type="primary">aglB</name>
    <name evidence="5" type="ORF">SPIL2461_LOCUS9441</name>
</gene>
<dbReference type="CDD" id="cd19757">
    <property type="entry name" value="Bbox1"/>
    <property type="match status" value="1"/>
</dbReference>
<dbReference type="Gene3D" id="3.20.20.80">
    <property type="entry name" value="Glycosidases"/>
    <property type="match status" value="1"/>
</dbReference>
<dbReference type="OrthoDB" id="1740265at2759"/>
<dbReference type="Gene3D" id="2.60.40.1180">
    <property type="entry name" value="Golgi alpha-mannosidase II"/>
    <property type="match status" value="1"/>
</dbReference>
<dbReference type="Pfam" id="PF00128">
    <property type="entry name" value="Alpha-amylase"/>
    <property type="match status" value="1"/>
</dbReference>
<dbReference type="AlphaFoldDB" id="A0A812QBC4"/>
<dbReference type="Proteomes" id="UP000649617">
    <property type="component" value="Unassembled WGS sequence"/>
</dbReference>
<evidence type="ECO:0000313" key="5">
    <source>
        <dbReference type="EMBL" id="CAE7385900.1"/>
    </source>
</evidence>
<dbReference type="InterPro" id="IPR013780">
    <property type="entry name" value="Glyco_hydro_b"/>
</dbReference>
<feature type="compositionally biased region" description="Low complexity" evidence="3">
    <location>
        <begin position="247"/>
        <end position="261"/>
    </location>
</feature>
<dbReference type="GO" id="GO:0016798">
    <property type="term" value="F:hydrolase activity, acting on glycosyl bonds"/>
    <property type="evidence" value="ECO:0007669"/>
    <property type="project" value="UniProtKB-KW"/>
</dbReference>
<feature type="compositionally biased region" description="Basic and acidic residues" evidence="3">
    <location>
        <begin position="221"/>
        <end position="233"/>
    </location>
</feature>